<protein>
    <submittedName>
        <fullName evidence="4">CMP/dCMP-type deaminase domain-containing protein</fullName>
    </submittedName>
</protein>
<evidence type="ECO:0000259" key="3">
    <source>
        <dbReference type="PROSITE" id="PS51747"/>
    </source>
</evidence>
<dbReference type="EnsemblMetazoa" id="OVOC7755.1">
    <property type="protein sequence ID" value="OVOC7755.1"/>
    <property type="gene ID" value="WBGene00244564"/>
</dbReference>
<proteinExistence type="inferred from homology"/>
<dbReference type="Proteomes" id="UP000024404">
    <property type="component" value="Unassembled WGS sequence"/>
</dbReference>
<feature type="domain" description="CMP/dCMP-type deaminase" evidence="3">
    <location>
        <begin position="148"/>
        <end position="289"/>
    </location>
</feature>
<dbReference type="SUPFAM" id="SSF53927">
    <property type="entry name" value="Cytidine deaminase-like"/>
    <property type="match status" value="1"/>
</dbReference>
<dbReference type="GO" id="GO:0005634">
    <property type="term" value="C:nucleus"/>
    <property type="evidence" value="ECO:0007669"/>
    <property type="project" value="TreeGrafter"/>
</dbReference>
<organism evidence="4 5">
    <name type="scientific">Onchocerca volvulus</name>
    <dbReference type="NCBI Taxonomy" id="6282"/>
    <lineage>
        <taxon>Eukaryota</taxon>
        <taxon>Metazoa</taxon>
        <taxon>Ecdysozoa</taxon>
        <taxon>Nematoda</taxon>
        <taxon>Chromadorea</taxon>
        <taxon>Rhabditida</taxon>
        <taxon>Spirurina</taxon>
        <taxon>Spiruromorpha</taxon>
        <taxon>Filarioidea</taxon>
        <taxon>Onchocercidae</taxon>
        <taxon>Onchocerca</taxon>
    </lineage>
</organism>
<dbReference type="GO" id="GO:0008033">
    <property type="term" value="P:tRNA processing"/>
    <property type="evidence" value="ECO:0007669"/>
    <property type="project" value="UniProtKB-KW"/>
</dbReference>
<evidence type="ECO:0000313" key="4">
    <source>
        <dbReference type="EnsemblMetazoa" id="OVOC7755.1"/>
    </source>
</evidence>
<keyword evidence="5" id="KW-1185">Reference proteome</keyword>
<dbReference type="Pfam" id="PF00383">
    <property type="entry name" value="dCMP_cyt_deam_1"/>
    <property type="match status" value="1"/>
</dbReference>
<dbReference type="EMBL" id="CMVM020000231">
    <property type="status" value="NOT_ANNOTATED_CDS"/>
    <property type="molecule type" value="Genomic_DNA"/>
</dbReference>
<dbReference type="PANTHER" id="PTHR11079">
    <property type="entry name" value="CYTOSINE DEAMINASE FAMILY MEMBER"/>
    <property type="match status" value="1"/>
</dbReference>
<dbReference type="PROSITE" id="PS51747">
    <property type="entry name" value="CYT_DCMP_DEAMINASES_2"/>
    <property type="match status" value="1"/>
</dbReference>
<keyword evidence="1" id="KW-0819">tRNA processing</keyword>
<dbReference type="InterPro" id="IPR016193">
    <property type="entry name" value="Cytidine_deaminase-like"/>
</dbReference>
<comment type="similarity">
    <text evidence="2">Belongs to the cytidine and deoxycytidylate deaminase family. ADAT3 subfamily.</text>
</comment>
<evidence type="ECO:0000256" key="2">
    <source>
        <dbReference type="ARBA" id="ARBA00038160"/>
    </source>
</evidence>
<dbReference type="OMA" id="SINHHYE"/>
<evidence type="ECO:0000256" key="1">
    <source>
        <dbReference type="ARBA" id="ARBA00022694"/>
    </source>
</evidence>
<sequence>MTYKNEEPSCSGCWNEQEDARKKMKERRFTIVPVLRNEIISEELPLIEYHAINVKDKSKIGLLLQILPNMPSGTNHLKRIKNGIILVQPADDPLLQEFVKKLQTTLSDISLLRVKVPLCKPVTRRQYLWAKQHWPTAFHPNKEYEALLNGSFFTVDEYQKIIGFYLESEKIGNGGSGCVIVDLKGEIVAKSGSRNIPLGHAVMAAVSDLCEKHRIKESDVLQYLGTGYDVYMTDEACAMCAMALVHFRVGRVFYGKRNPSNGVYESCWRIQEEKSLNHHYAVFRIDELI</sequence>
<dbReference type="GO" id="GO:0052717">
    <property type="term" value="F:tRNA-specific adenosine-34 deaminase activity"/>
    <property type="evidence" value="ECO:0007669"/>
    <property type="project" value="TreeGrafter"/>
</dbReference>
<evidence type="ECO:0000313" key="5">
    <source>
        <dbReference type="Proteomes" id="UP000024404"/>
    </source>
</evidence>
<dbReference type="GO" id="GO:0005737">
    <property type="term" value="C:cytoplasm"/>
    <property type="evidence" value="ECO:0007669"/>
    <property type="project" value="TreeGrafter"/>
</dbReference>
<dbReference type="CDD" id="cd01285">
    <property type="entry name" value="nucleoside_deaminase"/>
    <property type="match status" value="1"/>
</dbReference>
<name>A0A8R1TXQ1_ONCVO</name>
<accession>A0A8R1TXQ1</accession>
<reference evidence="4" key="2">
    <citation type="submission" date="2022-06" db="UniProtKB">
        <authorList>
            <consortium name="EnsemblMetazoa"/>
        </authorList>
    </citation>
    <scope>IDENTIFICATION</scope>
</reference>
<dbReference type="AlphaFoldDB" id="A0A8R1TXQ1"/>
<dbReference type="Gene3D" id="3.40.140.10">
    <property type="entry name" value="Cytidine Deaminase, domain 2"/>
    <property type="match status" value="1"/>
</dbReference>
<reference evidence="5" key="1">
    <citation type="submission" date="2013-10" db="EMBL/GenBank/DDBJ databases">
        <title>Genome sequencing of Onchocerca volvulus.</title>
        <authorList>
            <person name="Cotton J."/>
            <person name="Tsai J."/>
            <person name="Stanley E."/>
            <person name="Tracey A."/>
            <person name="Holroyd N."/>
            <person name="Lustigman S."/>
            <person name="Berriman M."/>
        </authorList>
    </citation>
    <scope>NUCLEOTIDE SEQUENCE</scope>
</reference>
<dbReference type="InterPro" id="IPR002125">
    <property type="entry name" value="CMP_dCMP_dom"/>
</dbReference>
<dbReference type="PANTHER" id="PTHR11079:SF156">
    <property type="entry name" value="INACTIVE TRNA-SPECIFIC ADENOSINE DEAMINASE-LIKE PROTEIN 3-RELATED"/>
    <property type="match status" value="1"/>
</dbReference>